<proteinExistence type="predicted"/>
<evidence type="ECO:0000256" key="1">
    <source>
        <dbReference type="SAM" id="Phobius"/>
    </source>
</evidence>
<dbReference type="AlphaFoldDB" id="A0A1M7TDH8"/>
<protein>
    <submittedName>
        <fullName evidence="2">Uncharacterized protein</fullName>
    </submittedName>
</protein>
<evidence type="ECO:0000313" key="3">
    <source>
        <dbReference type="Proteomes" id="UP000186469"/>
    </source>
</evidence>
<feature type="transmembrane region" description="Helical" evidence="1">
    <location>
        <begin position="173"/>
        <end position="194"/>
    </location>
</feature>
<feature type="transmembrane region" description="Helical" evidence="1">
    <location>
        <begin position="253"/>
        <end position="273"/>
    </location>
</feature>
<dbReference type="Proteomes" id="UP000186469">
    <property type="component" value="Unassembled WGS sequence"/>
</dbReference>
<name>A0A1M7TDH8_9BACT</name>
<feature type="transmembrane region" description="Helical" evidence="1">
    <location>
        <begin position="26"/>
        <end position="45"/>
    </location>
</feature>
<dbReference type="EMBL" id="FRDI01000010">
    <property type="protein sequence ID" value="SHN68772.1"/>
    <property type="molecule type" value="Genomic_DNA"/>
</dbReference>
<organism evidence="2 3">
    <name type="scientific">Desulfovibrio litoralis DSM 11393</name>
    <dbReference type="NCBI Taxonomy" id="1121455"/>
    <lineage>
        <taxon>Bacteria</taxon>
        <taxon>Pseudomonadati</taxon>
        <taxon>Thermodesulfobacteriota</taxon>
        <taxon>Desulfovibrionia</taxon>
        <taxon>Desulfovibrionales</taxon>
        <taxon>Desulfovibrionaceae</taxon>
        <taxon>Desulfovibrio</taxon>
    </lineage>
</organism>
<reference evidence="2 3" key="1">
    <citation type="submission" date="2016-12" db="EMBL/GenBank/DDBJ databases">
        <authorList>
            <person name="Song W.-J."/>
            <person name="Kurnit D.M."/>
        </authorList>
    </citation>
    <scope>NUCLEOTIDE SEQUENCE [LARGE SCALE GENOMIC DNA]</scope>
    <source>
        <strain evidence="2 3">DSM 11393</strain>
    </source>
</reference>
<feature type="transmembrane region" description="Helical" evidence="1">
    <location>
        <begin position="206"/>
        <end position="232"/>
    </location>
</feature>
<dbReference type="OrthoDB" id="820796at2"/>
<accession>A0A1M7TDH8</accession>
<dbReference type="RefSeq" id="WP_072697574.1">
    <property type="nucleotide sequence ID" value="NZ_FRDI01000010.1"/>
</dbReference>
<keyword evidence="3" id="KW-1185">Reference proteome</keyword>
<keyword evidence="1" id="KW-1133">Transmembrane helix</keyword>
<gene>
    <name evidence="2" type="ORF">SAMN02745728_01888</name>
</gene>
<sequence>MIIFTWLTDLFDILHHYIEHPKTERFISISLVIIFLVGILGIELNRQGLLPFSLAKYTPDNHFQSVNLAFTLILALEVIALVFAISNSVSRAIGKQLEILSLIFLRDAFKEVSKLGEPINAEANMEAIVHIALYGVSALLIFICINIYYRIQSSQKLIRNPLDKLYYVMAKKVIALFLFFAFIGMAFWVVYAKLNYDINIQFFEGFYTILIFADILLVLVGQIFMHTYYAAFRASGYVVTTMLMRLAIGAPELYDMALGLFATLFCLALTWATTRFSSNSQKT</sequence>
<keyword evidence="1" id="KW-0472">Membrane</keyword>
<evidence type="ECO:0000313" key="2">
    <source>
        <dbReference type="EMBL" id="SHN68772.1"/>
    </source>
</evidence>
<feature type="transmembrane region" description="Helical" evidence="1">
    <location>
        <begin position="127"/>
        <end position="149"/>
    </location>
</feature>
<feature type="transmembrane region" description="Helical" evidence="1">
    <location>
        <begin position="66"/>
        <end position="85"/>
    </location>
</feature>
<dbReference type="STRING" id="1121455.SAMN02745728_01888"/>
<keyword evidence="1" id="KW-0812">Transmembrane</keyword>